<reference evidence="6" key="2">
    <citation type="submission" date="2020-09" db="EMBL/GenBank/DDBJ databases">
        <authorList>
            <person name="Sun Q."/>
            <person name="Ohkuma M."/>
        </authorList>
    </citation>
    <scope>NUCLEOTIDE SEQUENCE</scope>
    <source>
        <strain evidence="6">JCM 31311</strain>
    </source>
</reference>
<comment type="caution">
    <text evidence="6">The sequence shown here is derived from an EMBL/GenBank/DDBJ whole genome shotgun (WGS) entry which is preliminary data.</text>
</comment>
<gene>
    <name evidence="6" type="ORF">GCM10008957_07850</name>
</gene>
<dbReference type="InterPro" id="IPR025996">
    <property type="entry name" value="MT1864/Rv1816-like_C"/>
</dbReference>
<dbReference type="InterPro" id="IPR001647">
    <property type="entry name" value="HTH_TetR"/>
</dbReference>
<dbReference type="Pfam" id="PF13305">
    <property type="entry name" value="TetR_C_33"/>
    <property type="match status" value="1"/>
</dbReference>
<dbReference type="SUPFAM" id="SSF48498">
    <property type="entry name" value="Tetracyclin repressor-like, C-terminal domain"/>
    <property type="match status" value="1"/>
</dbReference>
<evidence type="ECO:0000256" key="2">
    <source>
        <dbReference type="ARBA" id="ARBA00023125"/>
    </source>
</evidence>
<evidence type="ECO:0000256" key="1">
    <source>
        <dbReference type="ARBA" id="ARBA00023015"/>
    </source>
</evidence>
<dbReference type="AlphaFoldDB" id="A0A918F235"/>
<reference evidence="6" key="1">
    <citation type="journal article" date="2014" name="Int. J. Syst. Evol. Microbiol.">
        <title>Complete genome sequence of Corynebacterium casei LMG S-19264T (=DSM 44701T), isolated from a smear-ripened cheese.</title>
        <authorList>
            <consortium name="US DOE Joint Genome Institute (JGI-PGF)"/>
            <person name="Walter F."/>
            <person name="Albersmeier A."/>
            <person name="Kalinowski J."/>
            <person name="Ruckert C."/>
        </authorList>
    </citation>
    <scope>NUCLEOTIDE SEQUENCE</scope>
    <source>
        <strain evidence="6">JCM 31311</strain>
    </source>
</reference>
<evidence type="ECO:0000256" key="3">
    <source>
        <dbReference type="ARBA" id="ARBA00023163"/>
    </source>
</evidence>
<dbReference type="GO" id="GO:0000976">
    <property type="term" value="F:transcription cis-regulatory region binding"/>
    <property type="evidence" value="ECO:0007669"/>
    <property type="project" value="TreeGrafter"/>
</dbReference>
<sequence length="194" mass="20723">MTTRPGLNPAHIIGAAADLADRVGLYQFTLKELAEQLGVRTPSLYNHVASLEAVQRGLRLRAVQELSARMQQAAVGRSGLEGLQAIAAAERDFAQQRPGLFAAMQRSFEGEDEELKAASRTLLGIVLAVLRSYGLEGEQGIHAARALRAALTGFVGLEAQQGFGLPADVEQSFQWLISMLDAGLRTKAAGQKGV</sequence>
<organism evidence="6 7">
    <name type="scientific">Deinococcus ruber</name>
    <dbReference type="NCBI Taxonomy" id="1848197"/>
    <lineage>
        <taxon>Bacteria</taxon>
        <taxon>Thermotogati</taxon>
        <taxon>Deinococcota</taxon>
        <taxon>Deinococci</taxon>
        <taxon>Deinococcales</taxon>
        <taxon>Deinococcaceae</taxon>
        <taxon>Deinococcus</taxon>
    </lineage>
</organism>
<feature type="domain" description="HTH tetR-type" evidence="5">
    <location>
        <begin position="6"/>
        <end position="66"/>
    </location>
</feature>
<proteinExistence type="predicted"/>
<dbReference type="Gene3D" id="1.10.357.10">
    <property type="entry name" value="Tetracycline Repressor, domain 2"/>
    <property type="match status" value="1"/>
</dbReference>
<dbReference type="PANTHER" id="PTHR30055:SF239">
    <property type="entry name" value="TRANSCRIPTIONAL REGULATORY PROTEIN"/>
    <property type="match status" value="1"/>
</dbReference>
<dbReference type="InterPro" id="IPR036271">
    <property type="entry name" value="Tet_transcr_reg_TetR-rel_C_sf"/>
</dbReference>
<evidence type="ECO:0000256" key="4">
    <source>
        <dbReference type="PROSITE-ProRule" id="PRU00335"/>
    </source>
</evidence>
<evidence type="ECO:0000313" key="6">
    <source>
        <dbReference type="EMBL" id="GGQ97778.1"/>
    </source>
</evidence>
<dbReference type="EMBL" id="BMQL01000002">
    <property type="protein sequence ID" value="GGQ97778.1"/>
    <property type="molecule type" value="Genomic_DNA"/>
</dbReference>
<keyword evidence="7" id="KW-1185">Reference proteome</keyword>
<dbReference type="Gene3D" id="1.10.10.60">
    <property type="entry name" value="Homeodomain-like"/>
    <property type="match status" value="1"/>
</dbReference>
<protein>
    <submittedName>
        <fullName evidence="6">TetR family transcriptional regulator</fullName>
    </submittedName>
</protein>
<evidence type="ECO:0000313" key="7">
    <source>
        <dbReference type="Proteomes" id="UP000603865"/>
    </source>
</evidence>
<dbReference type="RefSeq" id="WP_189088192.1">
    <property type="nucleotide sequence ID" value="NZ_BMQL01000002.1"/>
</dbReference>
<feature type="DNA-binding region" description="H-T-H motif" evidence="4">
    <location>
        <begin position="29"/>
        <end position="48"/>
    </location>
</feature>
<accession>A0A918F235</accession>
<dbReference type="InterPro" id="IPR009057">
    <property type="entry name" value="Homeodomain-like_sf"/>
</dbReference>
<dbReference type="SUPFAM" id="SSF46689">
    <property type="entry name" value="Homeodomain-like"/>
    <property type="match status" value="1"/>
</dbReference>
<keyword evidence="3" id="KW-0804">Transcription</keyword>
<dbReference type="Proteomes" id="UP000603865">
    <property type="component" value="Unassembled WGS sequence"/>
</dbReference>
<keyword evidence="2 4" id="KW-0238">DNA-binding</keyword>
<name>A0A918F235_9DEIO</name>
<dbReference type="InterPro" id="IPR050109">
    <property type="entry name" value="HTH-type_TetR-like_transc_reg"/>
</dbReference>
<dbReference type="GO" id="GO:0003700">
    <property type="term" value="F:DNA-binding transcription factor activity"/>
    <property type="evidence" value="ECO:0007669"/>
    <property type="project" value="TreeGrafter"/>
</dbReference>
<dbReference type="PROSITE" id="PS50977">
    <property type="entry name" value="HTH_TETR_2"/>
    <property type="match status" value="1"/>
</dbReference>
<evidence type="ECO:0000259" key="5">
    <source>
        <dbReference type="PROSITE" id="PS50977"/>
    </source>
</evidence>
<keyword evidence="1" id="KW-0805">Transcription regulation</keyword>
<dbReference type="PANTHER" id="PTHR30055">
    <property type="entry name" value="HTH-TYPE TRANSCRIPTIONAL REGULATOR RUTR"/>
    <property type="match status" value="1"/>
</dbReference>